<evidence type="ECO:0000256" key="7">
    <source>
        <dbReference type="SAM" id="Phobius"/>
    </source>
</evidence>
<evidence type="ECO:0000313" key="9">
    <source>
        <dbReference type="Proteomes" id="UP001595556"/>
    </source>
</evidence>
<feature type="transmembrane region" description="Helical" evidence="7">
    <location>
        <begin position="12"/>
        <end position="32"/>
    </location>
</feature>
<comment type="similarity">
    <text evidence="2">Belongs to the cytochrome ubiquinol oxidase subunit 2 family.</text>
</comment>
<evidence type="ECO:0000256" key="3">
    <source>
        <dbReference type="ARBA" id="ARBA00022475"/>
    </source>
</evidence>
<organism evidence="8 9">
    <name type="scientific">Piscinibacterium candidicorallinum</name>
    <dbReference type="NCBI Taxonomy" id="1793872"/>
    <lineage>
        <taxon>Bacteria</taxon>
        <taxon>Pseudomonadati</taxon>
        <taxon>Pseudomonadota</taxon>
        <taxon>Betaproteobacteria</taxon>
        <taxon>Burkholderiales</taxon>
        <taxon>Piscinibacterium</taxon>
    </lineage>
</organism>
<keyword evidence="5 7" id="KW-1133">Transmembrane helix</keyword>
<name>A0ABV7H2W8_9BURK</name>
<dbReference type="PANTHER" id="PTHR43141:SF2">
    <property type="entry name" value="BLR3729 PROTEIN"/>
    <property type="match status" value="1"/>
</dbReference>
<reference evidence="9" key="1">
    <citation type="journal article" date="2019" name="Int. J. Syst. Evol. Microbiol.">
        <title>The Global Catalogue of Microorganisms (GCM) 10K type strain sequencing project: providing services to taxonomists for standard genome sequencing and annotation.</title>
        <authorList>
            <consortium name="The Broad Institute Genomics Platform"/>
            <consortium name="The Broad Institute Genome Sequencing Center for Infectious Disease"/>
            <person name="Wu L."/>
            <person name="Ma J."/>
        </authorList>
    </citation>
    <scope>NUCLEOTIDE SEQUENCE [LARGE SCALE GENOMIC DNA]</scope>
    <source>
        <strain evidence="9">KCTC 52168</strain>
    </source>
</reference>
<evidence type="ECO:0000256" key="2">
    <source>
        <dbReference type="ARBA" id="ARBA00007543"/>
    </source>
</evidence>
<dbReference type="Proteomes" id="UP001595556">
    <property type="component" value="Unassembled WGS sequence"/>
</dbReference>
<protein>
    <submittedName>
        <fullName evidence="8">Cytochrome d ubiquinol oxidase subunit II</fullName>
    </submittedName>
</protein>
<evidence type="ECO:0000256" key="1">
    <source>
        <dbReference type="ARBA" id="ARBA00004651"/>
    </source>
</evidence>
<keyword evidence="4 7" id="KW-0812">Transmembrane</keyword>
<feature type="transmembrane region" description="Helical" evidence="7">
    <location>
        <begin position="304"/>
        <end position="324"/>
    </location>
</feature>
<feature type="transmembrane region" description="Helical" evidence="7">
    <location>
        <begin position="153"/>
        <end position="178"/>
    </location>
</feature>
<dbReference type="RefSeq" id="WP_377300622.1">
    <property type="nucleotide sequence ID" value="NZ_CP180191.1"/>
</dbReference>
<feature type="transmembrane region" description="Helical" evidence="7">
    <location>
        <begin position="262"/>
        <end position="284"/>
    </location>
</feature>
<feature type="transmembrane region" description="Helical" evidence="7">
    <location>
        <begin position="53"/>
        <end position="80"/>
    </location>
</feature>
<dbReference type="Pfam" id="PF02322">
    <property type="entry name" value="Cyt_bd_oxida_II"/>
    <property type="match status" value="1"/>
</dbReference>
<gene>
    <name evidence="8" type="ORF">ACFOEN_01680</name>
</gene>
<dbReference type="InterPro" id="IPR003317">
    <property type="entry name" value="Cyt-d_oxidase_su2"/>
</dbReference>
<feature type="transmembrane region" description="Helical" evidence="7">
    <location>
        <begin position="198"/>
        <end position="216"/>
    </location>
</feature>
<evidence type="ECO:0000256" key="5">
    <source>
        <dbReference type="ARBA" id="ARBA00022989"/>
    </source>
</evidence>
<keyword evidence="9" id="KW-1185">Reference proteome</keyword>
<dbReference type="EMBL" id="JBHRTI010000003">
    <property type="protein sequence ID" value="MFC3146347.1"/>
    <property type="molecule type" value="Genomic_DNA"/>
</dbReference>
<sequence>MSPLPDLSTFNAWLPIIFMGIMGLSMLAYVVLDGYDLGVGILLRRADADQKDLMIGSIGPFWDANETWLVLGVGILLVAFPMAHGAILTALYLPVALMLLGLILRGVAFDFRAKAHADHKETWNRTFYAGSLLAALSQGYMLGAYITGFERSWAATGFAMLIAPCVAAGYTLLGATWLVMKTEGDLQKRAAFWARRALWLTAVGVLLVSLATPFVSERIFAKWFSLPYVVLLAPIPLATAVLFVLTDRILRALPLPGDKLNWVPFAATVAIFVLAFFGLAYSLFPYLVIDKIDIWQAASAPESLKIILAGAAVVVPVIIGYTIFSYRVFGGKAQPLAYY</sequence>
<dbReference type="PANTHER" id="PTHR43141">
    <property type="entry name" value="CYTOCHROME BD2 SUBUNIT II"/>
    <property type="match status" value="1"/>
</dbReference>
<keyword evidence="3" id="KW-1003">Cell membrane</keyword>
<keyword evidence="6 7" id="KW-0472">Membrane</keyword>
<feature type="transmembrane region" description="Helical" evidence="7">
    <location>
        <begin position="127"/>
        <end position="147"/>
    </location>
</feature>
<accession>A0ABV7H2W8</accession>
<evidence type="ECO:0000313" key="8">
    <source>
        <dbReference type="EMBL" id="MFC3146347.1"/>
    </source>
</evidence>
<feature type="transmembrane region" description="Helical" evidence="7">
    <location>
        <begin position="86"/>
        <end position="107"/>
    </location>
</feature>
<feature type="transmembrane region" description="Helical" evidence="7">
    <location>
        <begin position="228"/>
        <end position="250"/>
    </location>
</feature>
<comment type="caution">
    <text evidence="8">The sequence shown here is derived from an EMBL/GenBank/DDBJ whole genome shotgun (WGS) entry which is preliminary data.</text>
</comment>
<comment type="subcellular location">
    <subcellularLocation>
        <location evidence="1">Cell membrane</location>
        <topology evidence="1">Multi-pass membrane protein</topology>
    </subcellularLocation>
</comment>
<proteinExistence type="inferred from homology"/>
<evidence type="ECO:0000256" key="4">
    <source>
        <dbReference type="ARBA" id="ARBA00022692"/>
    </source>
</evidence>
<evidence type="ECO:0000256" key="6">
    <source>
        <dbReference type="ARBA" id="ARBA00023136"/>
    </source>
</evidence>